<dbReference type="InterPro" id="IPR055444">
    <property type="entry name" value="ARM_ECM29"/>
</dbReference>
<name>A0A507BBY1_9PEZI</name>
<evidence type="ECO:0000256" key="4">
    <source>
        <dbReference type="ARBA" id="ARBA00022942"/>
    </source>
</evidence>
<dbReference type="InterPro" id="IPR011989">
    <property type="entry name" value="ARM-like"/>
</dbReference>
<reference evidence="8 9" key="1">
    <citation type="submission" date="2019-06" db="EMBL/GenBank/DDBJ databases">
        <title>Draft genome sequence of the filamentous fungus Phialemoniopsis curvata isolated from diesel fuel.</title>
        <authorList>
            <person name="Varaljay V.A."/>
            <person name="Lyon W.J."/>
            <person name="Crouch A.L."/>
            <person name="Drake C.E."/>
            <person name="Hollomon J.M."/>
            <person name="Nadeau L.J."/>
            <person name="Nunn H.S."/>
            <person name="Stevenson B.S."/>
            <person name="Bojanowski C.L."/>
            <person name="Crookes-Goodson W.J."/>
        </authorList>
    </citation>
    <scope>NUCLEOTIDE SEQUENCE [LARGE SCALE GENOMIC DNA]</scope>
    <source>
        <strain evidence="8 9">D216</strain>
    </source>
</reference>
<dbReference type="GeneID" id="41971606"/>
<dbReference type="SUPFAM" id="SSF48371">
    <property type="entry name" value="ARM repeat"/>
    <property type="match status" value="2"/>
</dbReference>
<keyword evidence="4" id="KW-0647">Proteasome</keyword>
<evidence type="ECO:0000313" key="8">
    <source>
        <dbReference type="EMBL" id="TPX16164.1"/>
    </source>
</evidence>
<evidence type="ECO:0000259" key="7">
    <source>
        <dbReference type="Pfam" id="PF24492"/>
    </source>
</evidence>
<dbReference type="InterPro" id="IPR055443">
    <property type="entry name" value="HEAT_ECM29"/>
</dbReference>
<organism evidence="8 9">
    <name type="scientific">Thyridium curvatum</name>
    <dbReference type="NCBI Taxonomy" id="1093900"/>
    <lineage>
        <taxon>Eukaryota</taxon>
        <taxon>Fungi</taxon>
        <taxon>Dikarya</taxon>
        <taxon>Ascomycota</taxon>
        <taxon>Pezizomycotina</taxon>
        <taxon>Sordariomycetes</taxon>
        <taxon>Sordariomycetidae</taxon>
        <taxon>Thyridiales</taxon>
        <taxon>Thyridiaceae</taxon>
        <taxon>Thyridium</taxon>
    </lineage>
</organism>
<keyword evidence="3" id="KW-0677">Repeat</keyword>
<dbReference type="Pfam" id="PF23702">
    <property type="entry name" value="ARM_ECM29"/>
    <property type="match status" value="1"/>
</dbReference>
<evidence type="ECO:0008006" key="10">
    <source>
        <dbReference type="Google" id="ProtNLM"/>
    </source>
</evidence>
<dbReference type="InterPro" id="IPR024372">
    <property type="entry name" value="Ecm29_N"/>
</dbReference>
<feature type="domain" description="Proteasome component Ecm29 N-terminal" evidence="5">
    <location>
        <begin position="14"/>
        <end position="515"/>
    </location>
</feature>
<dbReference type="STRING" id="1093900.A0A507BBY1"/>
<proteinExistence type="predicted"/>
<comment type="subcellular location">
    <subcellularLocation>
        <location evidence="1">Cytoplasm</location>
    </subcellularLocation>
</comment>
<dbReference type="InterPro" id="IPR016024">
    <property type="entry name" value="ARM-type_fold"/>
</dbReference>
<dbReference type="GO" id="GO:0005737">
    <property type="term" value="C:cytoplasm"/>
    <property type="evidence" value="ECO:0007669"/>
    <property type="project" value="UniProtKB-SubCell"/>
</dbReference>
<sequence length="1833" mass="202146">MANPSPEQRELDLVEKVDFRILSVANNEEKLQELLQRYLAPLLLKAGSEHASVRSKVITICQRLKTFIQPPGVVLPVDALLDQFSAAESPVLKQLDLMFIQHSIGRLKPLERRALIPKALRGISKEKANSSGLFNVVLRLLPDIKIPPRGSKEDVAFRDEIGLQDPSDAKFVAHWFGRLLLLKVTSKGAAAPGTRLKDAEVKFLTLGKPDTWNSSSEGGMSLSETRIRVANFLASGAFTDEERIMPALFASASTDSRVSSIGDDLLKRTTVSLEDKSLVRDLFEAHAVLATPYRTRILNLLSKSAVAATFTGEILAAVELDMGEARRVQESAGHPTPSKGLELTKLYRALFEFINWVARIGPKNGEFKIAGPLVDHMQEYIREQGFPDPKSSLDEDQVSLRKRAYETIGALAKGIKMTLQARLSLVWFMFIALTEDMTSGVVVNIDGALSSMTSLFQPPYESNSDEYLRPVLLKYIDAQVGEIGIKRSGRHAAVKWANNCFLFSDVTARWIDILAVAGVRDERSDVVEEGQKGLDPWTYYAHDSKDLELPDWQAMVKTFFCEPIKNVTSAEWRGETPTRGFPFPNFHRGNMQAFPVALNYCKQILLLTALKDTFKIEPSWERQLENTIQSDKQSRQAVRSYLKENSKWLVPFLKAAQMNLQDENGVSNDQSVRCIVDVLSLAPKEVVGELACHADATLPLIFSNKKEIRSLGARALGILAPHPSNPPESVQRLKQQLIKTTQSWATAVGSELNAVEGAFLALGRLVSRSVYYAPDSASPFLEEMTAVFPSAKEIEQMPVSLQDALFDSLAQLWTAGVPILTQEADEKKGLIDLLTAKAKKSNEKAISALGRLAISLKASSSGKEQDLRSHIIDKLYQLEEIKQAEVHFAVGEAITAAVARWDSDVVQLTLDVDVDSTSFQTGKQAAHVEQVLDKLLENCKSTKPSLLKASGIWLFCLIQHCSHLPEIQAKLREAQVAFMRLLSARDELVQETASRGLALVYEKGDPSLKDALVKDLVASFTGSGPRLKVDEDTELFDAGALPTGEGKSITSYKDIVNLANEVGDQSLIYKFMSLATNAATWSTRSAFGRFGLSNILSESEVDPKLYPKLYRYRFDPNENVQRSMNDIWKALVKDSNAVMEKHFDDIMDDLLKSILGKEWRVRQASCAAVSDLIQGRPFVQYEKYYKDIWAKALKVLDDVKTSVREAALRLCINLSNTLVRQLEEGGSSVSAVAMMKEALPFLMSEKGIESGVEDVKIFCTITVMKIAKNGGKSLKGYAADMIIRLLGLLSTIEPDAVNYHYLRSGEDSREKIDKLRSAMVSQSPISEAIENCLRNVDAQAMADLAPGLEGVIKSAIGMPTKIGCGRVLGTLATRHATDFAPFSARFLQLMEKQALDKNDEVSQSYAKAAAYIMRVAPSEARERFVVKFTDLYFTSEDEARRQKVADAVLALSKISPDHFNALESQLLPFVYLAKHDTDEYVQKEFEEVWDKHAGTSRAVGRYVTEIVALVQRCLDTPQWALKHGGALAVGAAVRAVTSASDLTGQVNVASLRALWPVFDKALALKTFPGKEKVLAALPDFAAKGGAFWGADDKVAAQLRKVAVREARRNNDAYRVHAFEALWKVAAAREDLDMLDEIVEIVGPHLDELRDEDRMDVDKKEGSEDLVAKTAAKGLEAIARGYSRPVMKEDSAAVLARISKAAGQYLASRQFDAIRRSVWYKAALDLMNEAAESASSSSSSSTKAAAVKADALALEYFRSLDVDKPDVGTEEQRSTRAKAVGALARALKKGAFGGDGGAREEAMKEIREVTTKALTGDRSLEVQRLLRDALGDMN</sequence>
<feature type="domain" description="ECM29 ARM-like repeats" evidence="6">
    <location>
        <begin position="666"/>
        <end position="798"/>
    </location>
</feature>
<evidence type="ECO:0000256" key="2">
    <source>
        <dbReference type="ARBA" id="ARBA00022490"/>
    </source>
</evidence>
<evidence type="ECO:0000259" key="5">
    <source>
        <dbReference type="Pfam" id="PF13001"/>
    </source>
</evidence>
<evidence type="ECO:0000259" key="6">
    <source>
        <dbReference type="Pfam" id="PF23702"/>
    </source>
</evidence>
<keyword evidence="2" id="KW-0963">Cytoplasm</keyword>
<dbReference type="Pfam" id="PF24492">
    <property type="entry name" value="HEAT_ECM29"/>
    <property type="match status" value="1"/>
</dbReference>
<dbReference type="PANTHER" id="PTHR23346:SF19">
    <property type="entry name" value="PROTEASOME ADAPTER AND SCAFFOLD PROTEIN ECM29"/>
    <property type="match status" value="1"/>
</dbReference>
<evidence type="ECO:0000313" key="9">
    <source>
        <dbReference type="Proteomes" id="UP000319257"/>
    </source>
</evidence>
<feature type="domain" description="Proteasome adapter and scaffold protein ECM29 HEAT-repeat" evidence="7">
    <location>
        <begin position="1274"/>
        <end position="1433"/>
    </location>
</feature>
<dbReference type="Gene3D" id="1.25.10.10">
    <property type="entry name" value="Leucine-rich Repeat Variant"/>
    <property type="match status" value="2"/>
</dbReference>
<comment type="caution">
    <text evidence="8">The sequence shown here is derived from an EMBL/GenBank/DDBJ whole genome shotgun (WGS) entry which is preliminary data.</text>
</comment>
<keyword evidence="9" id="KW-1185">Reference proteome</keyword>
<dbReference type="FunCoup" id="A0A507BBY1">
    <property type="interactions" value="946"/>
</dbReference>
<dbReference type="Pfam" id="PF13001">
    <property type="entry name" value="ECM29_N"/>
    <property type="match status" value="1"/>
</dbReference>
<dbReference type="GO" id="GO:0043248">
    <property type="term" value="P:proteasome assembly"/>
    <property type="evidence" value="ECO:0007669"/>
    <property type="project" value="InterPro"/>
</dbReference>
<dbReference type="OrthoDB" id="16066at2759"/>
<protein>
    <recommendedName>
        <fullName evidence="10">Proteasome component ECM29</fullName>
    </recommendedName>
</protein>
<dbReference type="GO" id="GO:0036503">
    <property type="term" value="P:ERAD pathway"/>
    <property type="evidence" value="ECO:0007669"/>
    <property type="project" value="TreeGrafter"/>
</dbReference>
<gene>
    <name evidence="8" type="ORF">E0L32_004159</name>
</gene>
<dbReference type="GO" id="GO:0060090">
    <property type="term" value="F:molecular adaptor activity"/>
    <property type="evidence" value="ECO:0007669"/>
    <property type="project" value="InterPro"/>
</dbReference>
<dbReference type="GO" id="GO:0005634">
    <property type="term" value="C:nucleus"/>
    <property type="evidence" value="ECO:0007669"/>
    <property type="project" value="TreeGrafter"/>
</dbReference>
<evidence type="ECO:0000256" key="3">
    <source>
        <dbReference type="ARBA" id="ARBA00022737"/>
    </source>
</evidence>
<dbReference type="GO" id="GO:0000502">
    <property type="term" value="C:proteasome complex"/>
    <property type="evidence" value="ECO:0007669"/>
    <property type="project" value="UniProtKB-KW"/>
</dbReference>
<dbReference type="Proteomes" id="UP000319257">
    <property type="component" value="Unassembled WGS sequence"/>
</dbReference>
<dbReference type="EMBL" id="SKBQ01000019">
    <property type="protein sequence ID" value="TPX16164.1"/>
    <property type="molecule type" value="Genomic_DNA"/>
</dbReference>
<dbReference type="InParanoid" id="A0A507BBY1"/>
<accession>A0A507BBY1</accession>
<dbReference type="RefSeq" id="XP_030997875.1">
    <property type="nucleotide sequence ID" value="XM_031138539.1"/>
</dbReference>
<dbReference type="PANTHER" id="PTHR23346">
    <property type="entry name" value="TRANSLATIONAL ACTIVATOR GCN1-RELATED"/>
    <property type="match status" value="1"/>
</dbReference>
<dbReference type="Pfam" id="PF23731">
    <property type="entry name" value="ARM_ECM29_C"/>
    <property type="match status" value="1"/>
</dbReference>
<evidence type="ECO:0000256" key="1">
    <source>
        <dbReference type="ARBA" id="ARBA00004496"/>
    </source>
</evidence>